<evidence type="ECO:0000313" key="1">
    <source>
        <dbReference type="EMBL" id="JAD29798.1"/>
    </source>
</evidence>
<sequence length="56" mass="6413">MIHVETLCSESLRYANSMSAFGSTSVATQSYHRSPKFKYHRHCQCINVTKYLTSPD</sequence>
<organism evidence="1">
    <name type="scientific">Arundo donax</name>
    <name type="common">Giant reed</name>
    <name type="synonym">Donax arundinaceus</name>
    <dbReference type="NCBI Taxonomy" id="35708"/>
    <lineage>
        <taxon>Eukaryota</taxon>
        <taxon>Viridiplantae</taxon>
        <taxon>Streptophyta</taxon>
        <taxon>Embryophyta</taxon>
        <taxon>Tracheophyta</taxon>
        <taxon>Spermatophyta</taxon>
        <taxon>Magnoliopsida</taxon>
        <taxon>Liliopsida</taxon>
        <taxon>Poales</taxon>
        <taxon>Poaceae</taxon>
        <taxon>PACMAD clade</taxon>
        <taxon>Arundinoideae</taxon>
        <taxon>Arundineae</taxon>
        <taxon>Arundo</taxon>
    </lineage>
</organism>
<dbReference type="EMBL" id="GBRH01268097">
    <property type="protein sequence ID" value="JAD29798.1"/>
    <property type="molecule type" value="Transcribed_RNA"/>
</dbReference>
<reference evidence="1" key="2">
    <citation type="journal article" date="2015" name="Data Brief">
        <title>Shoot transcriptome of the giant reed, Arundo donax.</title>
        <authorList>
            <person name="Barrero R.A."/>
            <person name="Guerrero F.D."/>
            <person name="Moolhuijzen P."/>
            <person name="Goolsby J.A."/>
            <person name="Tidwell J."/>
            <person name="Bellgard S.E."/>
            <person name="Bellgard M.I."/>
        </authorList>
    </citation>
    <scope>NUCLEOTIDE SEQUENCE</scope>
    <source>
        <tissue evidence="1">Shoot tissue taken approximately 20 cm above the soil surface</tissue>
    </source>
</reference>
<reference evidence="1" key="1">
    <citation type="submission" date="2014-09" db="EMBL/GenBank/DDBJ databases">
        <authorList>
            <person name="Magalhaes I.L.F."/>
            <person name="Oliveira U."/>
            <person name="Santos F.R."/>
            <person name="Vidigal T.H.D.A."/>
            <person name="Brescovit A.D."/>
            <person name="Santos A.J."/>
        </authorList>
    </citation>
    <scope>NUCLEOTIDE SEQUENCE</scope>
    <source>
        <tissue evidence="1">Shoot tissue taken approximately 20 cm above the soil surface</tissue>
    </source>
</reference>
<protein>
    <submittedName>
        <fullName evidence="1">Uncharacterized protein</fullName>
    </submittedName>
</protein>
<dbReference type="AlphaFoldDB" id="A0A0A8YWK3"/>
<name>A0A0A8YWK3_ARUDO</name>
<proteinExistence type="predicted"/>
<accession>A0A0A8YWK3</accession>